<dbReference type="PROSITE" id="PS51184">
    <property type="entry name" value="JMJC"/>
    <property type="match status" value="1"/>
</dbReference>
<name>A0A0C9Z8H1_9AGAM</name>
<sequence>MPIIGKQVHEQSKTVQWSDGSTTVLPCIMDDGTNILQDDTDSVAFFASLPESNPEMSKHVIHLQYSDWTNKDRQLCDEISAALRVNKAVVIRQVTTPKHKTLNLDYLEDRGMSELMRVVVHDMQNPNKIQCILDVPYSQSGLPLFLSTLDHGIVNAWNQTTIDNPIDEAVHPDNFTVCSWALLHGPAYWTNPHHDSDGGATFIRVETGQKKWGLFKPINEHTAARTNLATMALGLVDLYKNRDDIPANWEAEIVTLLPGDILIQPAGQFHTVYTPVASFATGGHFCSYEQMHLTELSRWIDHKLARTLTNQVHEHSIATFHRMVINLPHISRRIKLYSRLLIALCLMVLDSDKYMAAGTWKPKVKASTTKRAQDIAHTVIKYFWTDIKTATNVFRKKETDGSNNQTHPGELISRDRLLTCLEAFTKF</sequence>
<protein>
    <recommendedName>
        <fullName evidence="1">JmjC domain-containing protein</fullName>
    </recommendedName>
</protein>
<organism evidence="2 3">
    <name type="scientific">Suillus luteus UH-Slu-Lm8-n1</name>
    <dbReference type="NCBI Taxonomy" id="930992"/>
    <lineage>
        <taxon>Eukaryota</taxon>
        <taxon>Fungi</taxon>
        <taxon>Dikarya</taxon>
        <taxon>Basidiomycota</taxon>
        <taxon>Agaricomycotina</taxon>
        <taxon>Agaricomycetes</taxon>
        <taxon>Agaricomycetidae</taxon>
        <taxon>Boletales</taxon>
        <taxon>Suillineae</taxon>
        <taxon>Suillaceae</taxon>
        <taxon>Suillus</taxon>
    </lineage>
</organism>
<proteinExistence type="predicted"/>
<dbReference type="InterPro" id="IPR003347">
    <property type="entry name" value="JmjC_dom"/>
</dbReference>
<accession>A0A0C9Z8H1</accession>
<dbReference type="EMBL" id="KN835865">
    <property type="protein sequence ID" value="KIK33810.1"/>
    <property type="molecule type" value="Genomic_DNA"/>
</dbReference>
<gene>
    <name evidence="2" type="ORF">CY34DRAFT_18144</name>
</gene>
<evidence type="ECO:0000313" key="3">
    <source>
        <dbReference type="Proteomes" id="UP000054485"/>
    </source>
</evidence>
<dbReference type="OrthoDB" id="2670291at2759"/>
<dbReference type="Gene3D" id="2.60.120.650">
    <property type="entry name" value="Cupin"/>
    <property type="match status" value="1"/>
</dbReference>
<dbReference type="SUPFAM" id="SSF51197">
    <property type="entry name" value="Clavaminate synthase-like"/>
    <property type="match status" value="1"/>
</dbReference>
<dbReference type="InParanoid" id="A0A0C9Z8H1"/>
<dbReference type="HOGENOM" id="CLU_642789_0_0_1"/>
<evidence type="ECO:0000313" key="2">
    <source>
        <dbReference type="EMBL" id="KIK33810.1"/>
    </source>
</evidence>
<feature type="domain" description="JmjC" evidence="1">
    <location>
        <begin position="155"/>
        <end position="302"/>
    </location>
</feature>
<reference evidence="3" key="2">
    <citation type="submission" date="2015-01" db="EMBL/GenBank/DDBJ databases">
        <title>Evolutionary Origins and Diversification of the Mycorrhizal Mutualists.</title>
        <authorList>
            <consortium name="DOE Joint Genome Institute"/>
            <consortium name="Mycorrhizal Genomics Consortium"/>
            <person name="Kohler A."/>
            <person name="Kuo A."/>
            <person name="Nagy L.G."/>
            <person name="Floudas D."/>
            <person name="Copeland A."/>
            <person name="Barry K.W."/>
            <person name="Cichocki N."/>
            <person name="Veneault-Fourrey C."/>
            <person name="LaButti K."/>
            <person name="Lindquist E.A."/>
            <person name="Lipzen A."/>
            <person name="Lundell T."/>
            <person name="Morin E."/>
            <person name="Murat C."/>
            <person name="Riley R."/>
            <person name="Ohm R."/>
            <person name="Sun H."/>
            <person name="Tunlid A."/>
            <person name="Henrissat B."/>
            <person name="Grigoriev I.V."/>
            <person name="Hibbett D.S."/>
            <person name="Martin F."/>
        </authorList>
    </citation>
    <scope>NUCLEOTIDE SEQUENCE [LARGE SCALE GENOMIC DNA]</scope>
    <source>
        <strain evidence="3">UH-Slu-Lm8-n1</strain>
    </source>
</reference>
<keyword evidence="3" id="KW-1185">Reference proteome</keyword>
<dbReference type="AlphaFoldDB" id="A0A0C9Z8H1"/>
<dbReference type="Proteomes" id="UP000054485">
    <property type="component" value="Unassembled WGS sequence"/>
</dbReference>
<dbReference type="STRING" id="930992.A0A0C9Z8H1"/>
<evidence type="ECO:0000259" key="1">
    <source>
        <dbReference type="PROSITE" id="PS51184"/>
    </source>
</evidence>
<reference evidence="2 3" key="1">
    <citation type="submission" date="2014-04" db="EMBL/GenBank/DDBJ databases">
        <authorList>
            <consortium name="DOE Joint Genome Institute"/>
            <person name="Kuo A."/>
            <person name="Ruytinx J."/>
            <person name="Rineau F."/>
            <person name="Colpaert J."/>
            <person name="Kohler A."/>
            <person name="Nagy L.G."/>
            <person name="Floudas D."/>
            <person name="Copeland A."/>
            <person name="Barry K.W."/>
            <person name="Cichocki N."/>
            <person name="Veneault-Fourrey C."/>
            <person name="LaButti K."/>
            <person name="Lindquist E.A."/>
            <person name="Lipzen A."/>
            <person name="Lundell T."/>
            <person name="Morin E."/>
            <person name="Murat C."/>
            <person name="Sun H."/>
            <person name="Tunlid A."/>
            <person name="Henrissat B."/>
            <person name="Grigoriev I.V."/>
            <person name="Hibbett D.S."/>
            <person name="Martin F."/>
            <person name="Nordberg H.P."/>
            <person name="Cantor M.N."/>
            <person name="Hua S.X."/>
        </authorList>
    </citation>
    <scope>NUCLEOTIDE SEQUENCE [LARGE SCALE GENOMIC DNA]</scope>
    <source>
        <strain evidence="2 3">UH-Slu-Lm8-n1</strain>
    </source>
</reference>